<sequence>MRKQSCTRASRLGQRPATRRENTPGALRDPWNRPSRYVSNRWIRDRYLPLGGKQPGSYQTFIIFVQTDLPAGPARAVRRAARPSRR</sequence>
<feature type="region of interest" description="Disordered" evidence="1">
    <location>
        <begin position="1"/>
        <end position="32"/>
    </location>
</feature>
<proteinExistence type="predicted"/>
<evidence type="ECO:0000313" key="2">
    <source>
        <dbReference type="EMBL" id="GAA0947547.1"/>
    </source>
</evidence>
<accession>A0ABN1QU89</accession>
<comment type="caution">
    <text evidence="2">The sequence shown here is derived from an EMBL/GenBank/DDBJ whole genome shotgun (WGS) entry which is preliminary data.</text>
</comment>
<protein>
    <submittedName>
        <fullName evidence="2">Uncharacterized protein</fullName>
    </submittedName>
</protein>
<name>A0ABN1QU89_9PSEU</name>
<evidence type="ECO:0000313" key="3">
    <source>
        <dbReference type="Proteomes" id="UP001499967"/>
    </source>
</evidence>
<reference evidence="2 3" key="1">
    <citation type="journal article" date="2019" name="Int. J. Syst. Evol. Microbiol.">
        <title>The Global Catalogue of Microorganisms (GCM) 10K type strain sequencing project: providing services to taxonomists for standard genome sequencing and annotation.</title>
        <authorList>
            <consortium name="The Broad Institute Genomics Platform"/>
            <consortium name="The Broad Institute Genome Sequencing Center for Infectious Disease"/>
            <person name="Wu L."/>
            <person name="Ma J."/>
        </authorList>
    </citation>
    <scope>NUCLEOTIDE SEQUENCE [LARGE SCALE GENOMIC DNA]</scope>
    <source>
        <strain evidence="2 3">JCM 11117</strain>
    </source>
</reference>
<organism evidence="2 3">
    <name type="scientific">Pseudonocardia zijingensis</name>
    <dbReference type="NCBI Taxonomy" id="153376"/>
    <lineage>
        <taxon>Bacteria</taxon>
        <taxon>Bacillati</taxon>
        <taxon>Actinomycetota</taxon>
        <taxon>Actinomycetes</taxon>
        <taxon>Pseudonocardiales</taxon>
        <taxon>Pseudonocardiaceae</taxon>
        <taxon>Pseudonocardia</taxon>
    </lineage>
</organism>
<evidence type="ECO:0000256" key="1">
    <source>
        <dbReference type="SAM" id="MobiDB-lite"/>
    </source>
</evidence>
<dbReference type="EMBL" id="BAAAHP010000138">
    <property type="protein sequence ID" value="GAA0947547.1"/>
    <property type="molecule type" value="Genomic_DNA"/>
</dbReference>
<keyword evidence="3" id="KW-1185">Reference proteome</keyword>
<dbReference type="Proteomes" id="UP001499967">
    <property type="component" value="Unassembled WGS sequence"/>
</dbReference>
<gene>
    <name evidence="2" type="ORF">GCM10009559_46670</name>
</gene>